<accession>A0ACC2VDZ5</accession>
<evidence type="ECO:0000313" key="2">
    <source>
        <dbReference type="Proteomes" id="UP001227268"/>
    </source>
</evidence>
<name>A0ACC2VDZ5_9TREE</name>
<dbReference type="EMBL" id="JASBWT010000017">
    <property type="protein sequence ID" value="KAJ9097296.1"/>
    <property type="molecule type" value="Genomic_DNA"/>
</dbReference>
<protein>
    <submittedName>
        <fullName evidence="1">Uncharacterized protein</fullName>
    </submittedName>
</protein>
<gene>
    <name evidence="1" type="ORF">QFC21_004965</name>
</gene>
<dbReference type="Proteomes" id="UP001227268">
    <property type="component" value="Unassembled WGS sequence"/>
</dbReference>
<reference evidence="1" key="1">
    <citation type="submission" date="2023-04" db="EMBL/GenBank/DDBJ databases">
        <title>Draft Genome sequencing of Naganishia species isolated from polar environments using Oxford Nanopore Technology.</title>
        <authorList>
            <person name="Leo P."/>
            <person name="Venkateswaran K."/>
        </authorList>
    </citation>
    <scope>NUCLEOTIDE SEQUENCE</scope>
    <source>
        <strain evidence="1">MNA-CCFEE 5423</strain>
    </source>
</reference>
<keyword evidence="2" id="KW-1185">Reference proteome</keyword>
<organism evidence="1 2">
    <name type="scientific">Naganishia friedmannii</name>
    <dbReference type="NCBI Taxonomy" id="89922"/>
    <lineage>
        <taxon>Eukaryota</taxon>
        <taxon>Fungi</taxon>
        <taxon>Dikarya</taxon>
        <taxon>Basidiomycota</taxon>
        <taxon>Agaricomycotina</taxon>
        <taxon>Tremellomycetes</taxon>
        <taxon>Filobasidiales</taxon>
        <taxon>Filobasidiaceae</taxon>
        <taxon>Naganishia</taxon>
    </lineage>
</organism>
<proteinExistence type="predicted"/>
<comment type="caution">
    <text evidence="1">The sequence shown here is derived from an EMBL/GenBank/DDBJ whole genome shotgun (WGS) entry which is preliminary data.</text>
</comment>
<evidence type="ECO:0000313" key="1">
    <source>
        <dbReference type="EMBL" id="KAJ9097296.1"/>
    </source>
</evidence>
<sequence length="117" mass="12498">MSEPSFEFEKYLIVPEITIVSSTPDAPLPPPAPPTGSDGGAGNPGDDHGLIPEIIKVPRVGGVDDGWLLLDYVEEESSEQQVKKDLSDEPVVSPFLRRNNTNAITADANADQGRTAE</sequence>